<keyword evidence="3" id="KW-1185">Reference proteome</keyword>
<reference evidence="2 3" key="1">
    <citation type="journal article" date="2011" name="Science">
        <title>The Selaginella genome identifies genetic changes associated with the evolution of vascular plants.</title>
        <authorList>
            <person name="Banks J.A."/>
            <person name="Nishiyama T."/>
            <person name="Hasebe M."/>
            <person name="Bowman J.L."/>
            <person name="Gribskov M."/>
            <person name="dePamphilis C."/>
            <person name="Albert V.A."/>
            <person name="Aono N."/>
            <person name="Aoyama T."/>
            <person name="Ambrose B.A."/>
            <person name="Ashton N.W."/>
            <person name="Axtell M.J."/>
            <person name="Barker E."/>
            <person name="Barker M.S."/>
            <person name="Bennetzen J.L."/>
            <person name="Bonawitz N.D."/>
            <person name="Chapple C."/>
            <person name="Cheng C."/>
            <person name="Correa L.G."/>
            <person name="Dacre M."/>
            <person name="DeBarry J."/>
            <person name="Dreyer I."/>
            <person name="Elias M."/>
            <person name="Engstrom E.M."/>
            <person name="Estelle M."/>
            <person name="Feng L."/>
            <person name="Finet C."/>
            <person name="Floyd S.K."/>
            <person name="Frommer W.B."/>
            <person name="Fujita T."/>
            <person name="Gramzow L."/>
            <person name="Gutensohn M."/>
            <person name="Harholt J."/>
            <person name="Hattori M."/>
            <person name="Heyl A."/>
            <person name="Hirai T."/>
            <person name="Hiwatashi Y."/>
            <person name="Ishikawa M."/>
            <person name="Iwata M."/>
            <person name="Karol K.G."/>
            <person name="Koehler B."/>
            <person name="Kolukisaoglu U."/>
            <person name="Kubo M."/>
            <person name="Kurata T."/>
            <person name="Lalonde S."/>
            <person name="Li K."/>
            <person name="Li Y."/>
            <person name="Litt A."/>
            <person name="Lyons E."/>
            <person name="Manning G."/>
            <person name="Maruyama T."/>
            <person name="Michael T.P."/>
            <person name="Mikami K."/>
            <person name="Miyazaki S."/>
            <person name="Morinaga S."/>
            <person name="Murata T."/>
            <person name="Mueller-Roeber B."/>
            <person name="Nelson D.R."/>
            <person name="Obara M."/>
            <person name="Oguri Y."/>
            <person name="Olmstead R.G."/>
            <person name="Onodera N."/>
            <person name="Petersen B.L."/>
            <person name="Pils B."/>
            <person name="Prigge M."/>
            <person name="Rensing S.A."/>
            <person name="Riano-Pachon D.M."/>
            <person name="Roberts A.W."/>
            <person name="Sato Y."/>
            <person name="Scheller H.V."/>
            <person name="Schulz B."/>
            <person name="Schulz C."/>
            <person name="Shakirov E.V."/>
            <person name="Shibagaki N."/>
            <person name="Shinohara N."/>
            <person name="Shippen D.E."/>
            <person name="Soerensen I."/>
            <person name="Sotooka R."/>
            <person name="Sugimoto N."/>
            <person name="Sugita M."/>
            <person name="Sumikawa N."/>
            <person name="Tanurdzic M."/>
            <person name="Theissen G."/>
            <person name="Ulvskov P."/>
            <person name="Wakazuki S."/>
            <person name="Weng J.K."/>
            <person name="Willats W.W."/>
            <person name="Wipf D."/>
            <person name="Wolf P.G."/>
            <person name="Yang L."/>
            <person name="Zimmer A.D."/>
            <person name="Zhu Q."/>
            <person name="Mitros T."/>
            <person name="Hellsten U."/>
            <person name="Loque D."/>
            <person name="Otillar R."/>
            <person name="Salamov A."/>
            <person name="Schmutz J."/>
            <person name="Shapiro H."/>
            <person name="Lindquist E."/>
            <person name="Lucas S."/>
            <person name="Rokhsar D."/>
            <person name="Grigoriev I.V."/>
        </authorList>
    </citation>
    <scope>NUCLEOTIDE SEQUENCE [LARGE SCALE GENOMIC DNA]</scope>
</reference>
<dbReference type="InParanoid" id="D8RDH0"/>
<dbReference type="Proteomes" id="UP000001514">
    <property type="component" value="Unassembled WGS sequence"/>
</dbReference>
<accession>D8RDH0</accession>
<evidence type="ECO:0000256" key="1">
    <source>
        <dbReference type="SAM" id="MobiDB-lite"/>
    </source>
</evidence>
<dbReference type="EMBL" id="GL377576">
    <property type="protein sequence ID" value="EFJ29744.1"/>
    <property type="molecule type" value="Genomic_DNA"/>
</dbReference>
<gene>
    <name evidence="2" type="ORF">SELMODRAFT_409618</name>
</gene>
<evidence type="ECO:0000313" key="2">
    <source>
        <dbReference type="EMBL" id="EFJ29744.1"/>
    </source>
</evidence>
<sequence length="384" mass="43854">MTNLGAFVWRAKQSNSGEAHANSIKFGLSSICPCYWPPQTSWGAIANKANGNRAIVIYLYNVMEHLTNKHWQTQALKEKDVRELVAATNTLIANDDPRPATQEPNPYENNEEEDSADEEDILPLPEKTLPTQDNMDISGVEEQGDGGDEPHQGSPETSLSPKTVAPGHATVELLECQQRWIDATNAFNEAVQLTTQDSANFIMLQIEEVSALQDATTTLEVQWLKHKLLSCFGMESTSDEEMLDAIARHPEFHWIGGEIFLQRVLFNQAMPHWQDPRMPMHSRTLRQEEQDVAIFVGWLLFQAFKCNAQLERFQMRMTDDLPEEDYMRWTSRHVHHISRMHSTNCEVVKACVAAVVWHYLFIEPNVVGDLLRDDFQHSMHMEAR</sequence>
<dbReference type="HOGENOM" id="CLU_720411_0_0_1"/>
<feature type="region of interest" description="Disordered" evidence="1">
    <location>
        <begin position="89"/>
        <end position="164"/>
    </location>
</feature>
<organism evidence="3">
    <name type="scientific">Selaginella moellendorffii</name>
    <name type="common">Spikemoss</name>
    <dbReference type="NCBI Taxonomy" id="88036"/>
    <lineage>
        <taxon>Eukaryota</taxon>
        <taxon>Viridiplantae</taxon>
        <taxon>Streptophyta</taxon>
        <taxon>Embryophyta</taxon>
        <taxon>Tracheophyta</taxon>
        <taxon>Lycopodiopsida</taxon>
        <taxon>Selaginellales</taxon>
        <taxon>Selaginellaceae</taxon>
        <taxon>Selaginella</taxon>
    </lineage>
</organism>
<evidence type="ECO:0000313" key="3">
    <source>
        <dbReference type="Proteomes" id="UP000001514"/>
    </source>
</evidence>
<dbReference type="AlphaFoldDB" id="D8RDH0"/>
<feature type="compositionally biased region" description="Acidic residues" evidence="1">
    <location>
        <begin position="109"/>
        <end position="121"/>
    </location>
</feature>
<name>D8RDH0_SELML</name>
<protein>
    <submittedName>
        <fullName evidence="2">Uncharacterized protein</fullName>
    </submittedName>
</protein>
<dbReference type="Gramene" id="EFJ29744">
    <property type="protein sequence ID" value="EFJ29744"/>
    <property type="gene ID" value="SELMODRAFT_409618"/>
</dbReference>
<dbReference type="KEGG" id="smo:SELMODRAFT_409618"/>
<proteinExistence type="predicted"/>